<dbReference type="SUPFAM" id="SSF46785">
    <property type="entry name" value="Winged helix' DNA-binding domain"/>
    <property type="match status" value="1"/>
</dbReference>
<dbReference type="AlphaFoldDB" id="A0A1G2UNF5"/>
<dbReference type="Gene3D" id="1.10.10.10">
    <property type="entry name" value="Winged helix-like DNA-binding domain superfamily/Winged helix DNA-binding domain"/>
    <property type="match status" value="1"/>
</dbReference>
<dbReference type="InterPro" id="IPR051081">
    <property type="entry name" value="HTH_MetalResp_TranReg"/>
</dbReference>
<evidence type="ECO:0000313" key="5">
    <source>
        <dbReference type="EMBL" id="OHB10929.1"/>
    </source>
</evidence>
<organism evidence="5 6">
    <name type="scientific">Candidatus Zambryskibacteria bacterium RIFCSPLOWO2_02_FULL_44_12b</name>
    <dbReference type="NCBI Taxonomy" id="1802772"/>
    <lineage>
        <taxon>Bacteria</taxon>
        <taxon>Candidatus Zambryskiibacteriota</taxon>
    </lineage>
</organism>
<evidence type="ECO:0000259" key="4">
    <source>
        <dbReference type="PROSITE" id="PS50987"/>
    </source>
</evidence>
<gene>
    <name evidence="5" type="ORF">A3H60_01060</name>
</gene>
<dbReference type="PRINTS" id="PR00778">
    <property type="entry name" value="HTHARSR"/>
</dbReference>
<evidence type="ECO:0000256" key="1">
    <source>
        <dbReference type="ARBA" id="ARBA00023015"/>
    </source>
</evidence>
<dbReference type="PROSITE" id="PS50987">
    <property type="entry name" value="HTH_ARSR_2"/>
    <property type="match status" value="1"/>
</dbReference>
<dbReference type="NCBIfam" id="NF033788">
    <property type="entry name" value="HTH_metalloreg"/>
    <property type="match status" value="1"/>
</dbReference>
<dbReference type="EMBL" id="MHWP01000003">
    <property type="protein sequence ID" value="OHB10929.1"/>
    <property type="molecule type" value="Genomic_DNA"/>
</dbReference>
<proteinExistence type="predicted"/>
<dbReference type="STRING" id="1802772.A3H60_01060"/>
<name>A0A1G2UNF5_9BACT</name>
<dbReference type="PANTHER" id="PTHR33154:SF33">
    <property type="entry name" value="TRANSCRIPTIONAL REPRESSOR SDPR"/>
    <property type="match status" value="1"/>
</dbReference>
<feature type="domain" description="HTH arsR-type" evidence="4">
    <location>
        <begin position="1"/>
        <end position="89"/>
    </location>
</feature>
<dbReference type="PANTHER" id="PTHR33154">
    <property type="entry name" value="TRANSCRIPTIONAL REGULATOR, ARSR FAMILY"/>
    <property type="match status" value="1"/>
</dbReference>
<protein>
    <recommendedName>
        <fullName evidence="4">HTH arsR-type domain-containing protein</fullName>
    </recommendedName>
</protein>
<reference evidence="5 6" key="1">
    <citation type="journal article" date="2016" name="Nat. Commun.">
        <title>Thousands of microbial genomes shed light on interconnected biogeochemical processes in an aquifer system.</title>
        <authorList>
            <person name="Anantharaman K."/>
            <person name="Brown C.T."/>
            <person name="Hug L.A."/>
            <person name="Sharon I."/>
            <person name="Castelle C.J."/>
            <person name="Probst A.J."/>
            <person name="Thomas B.C."/>
            <person name="Singh A."/>
            <person name="Wilkins M.J."/>
            <person name="Karaoz U."/>
            <person name="Brodie E.L."/>
            <person name="Williams K.H."/>
            <person name="Hubbard S.S."/>
            <person name="Banfield J.F."/>
        </authorList>
    </citation>
    <scope>NUCLEOTIDE SEQUENCE [LARGE SCALE GENOMIC DNA]</scope>
</reference>
<evidence type="ECO:0000313" key="6">
    <source>
        <dbReference type="Proteomes" id="UP000177202"/>
    </source>
</evidence>
<sequence>MKERELERILKALANKRRLAIIKLLKKKGEKTVGDIAEEIKLSFTATSKHLGVLYATNIVEKEQRSLQMFYKLLPQLHHVAKYISNSIE</sequence>
<dbReference type="GO" id="GO:0003700">
    <property type="term" value="F:DNA-binding transcription factor activity"/>
    <property type="evidence" value="ECO:0007669"/>
    <property type="project" value="InterPro"/>
</dbReference>
<keyword evidence="1" id="KW-0805">Transcription regulation</keyword>
<dbReference type="SMART" id="SM00418">
    <property type="entry name" value="HTH_ARSR"/>
    <property type="match status" value="1"/>
</dbReference>
<dbReference type="InterPro" id="IPR001845">
    <property type="entry name" value="HTH_ArsR_DNA-bd_dom"/>
</dbReference>
<keyword evidence="2" id="KW-0238">DNA-binding</keyword>
<dbReference type="GO" id="GO:0003677">
    <property type="term" value="F:DNA binding"/>
    <property type="evidence" value="ECO:0007669"/>
    <property type="project" value="UniProtKB-KW"/>
</dbReference>
<evidence type="ECO:0000256" key="2">
    <source>
        <dbReference type="ARBA" id="ARBA00023125"/>
    </source>
</evidence>
<dbReference type="InterPro" id="IPR036390">
    <property type="entry name" value="WH_DNA-bd_sf"/>
</dbReference>
<dbReference type="Proteomes" id="UP000177202">
    <property type="component" value="Unassembled WGS sequence"/>
</dbReference>
<accession>A0A1G2UNF5</accession>
<dbReference type="InterPro" id="IPR011991">
    <property type="entry name" value="ArsR-like_HTH"/>
</dbReference>
<keyword evidence="3" id="KW-0804">Transcription</keyword>
<dbReference type="InterPro" id="IPR036388">
    <property type="entry name" value="WH-like_DNA-bd_sf"/>
</dbReference>
<comment type="caution">
    <text evidence="5">The sequence shown here is derived from an EMBL/GenBank/DDBJ whole genome shotgun (WGS) entry which is preliminary data.</text>
</comment>
<evidence type="ECO:0000256" key="3">
    <source>
        <dbReference type="ARBA" id="ARBA00023163"/>
    </source>
</evidence>
<dbReference type="CDD" id="cd00090">
    <property type="entry name" value="HTH_ARSR"/>
    <property type="match status" value="1"/>
</dbReference>
<dbReference type="Pfam" id="PF01022">
    <property type="entry name" value="HTH_5"/>
    <property type="match status" value="1"/>
</dbReference>